<sequence>MELSGKDRYNPDLIPNLEASVDKQISGGSFDLSTNLVLLRMYQFFPDRTNSTVLVKVLVKALMQLPGTDFTQCAYLVPQRFQLEEPIANLLTLAQHAECMQFKEFWEVASKCKYLWESVPGFEQSIRDFALHAINLTFSQIRKQKLGEILSLEGGELDALVKDRAAKSGWKVTGDVIQLGGNELKSKLGKSSGSNVLDFAQYGPLLGM</sequence>
<dbReference type="SUPFAM" id="SSF48371">
    <property type="entry name" value="ARM repeat"/>
    <property type="match status" value="1"/>
</dbReference>
<evidence type="ECO:0000313" key="7">
    <source>
        <dbReference type="Proteomes" id="UP001472866"/>
    </source>
</evidence>
<dbReference type="GO" id="GO:0033290">
    <property type="term" value="C:eukaryotic 48S preinitiation complex"/>
    <property type="evidence" value="ECO:0007669"/>
    <property type="project" value="UniProtKB-UniRule"/>
</dbReference>
<evidence type="ECO:0000313" key="6">
    <source>
        <dbReference type="EMBL" id="WZN65128.1"/>
    </source>
</evidence>
<evidence type="ECO:0000256" key="1">
    <source>
        <dbReference type="ARBA" id="ARBA00022490"/>
    </source>
</evidence>
<dbReference type="InterPro" id="IPR016024">
    <property type="entry name" value="ARM-type_fold"/>
</dbReference>
<evidence type="ECO:0000256" key="3">
    <source>
        <dbReference type="ARBA" id="ARBA00022917"/>
    </source>
</evidence>
<organism evidence="6 7">
    <name type="scientific">Chloropicon roscoffensis</name>
    <dbReference type="NCBI Taxonomy" id="1461544"/>
    <lineage>
        <taxon>Eukaryota</taxon>
        <taxon>Viridiplantae</taxon>
        <taxon>Chlorophyta</taxon>
        <taxon>Chloropicophyceae</taxon>
        <taxon>Chloropicales</taxon>
        <taxon>Chloropicaceae</taxon>
        <taxon>Chloropicon</taxon>
    </lineage>
</organism>
<dbReference type="Proteomes" id="UP001472866">
    <property type="component" value="Chromosome 11"/>
</dbReference>
<dbReference type="GO" id="GO:0016282">
    <property type="term" value="C:eukaryotic 43S preinitiation complex"/>
    <property type="evidence" value="ECO:0007669"/>
    <property type="project" value="UniProtKB-UniRule"/>
</dbReference>
<dbReference type="HAMAP" id="MF_03010">
    <property type="entry name" value="eIF3k"/>
    <property type="match status" value="1"/>
</dbReference>
<dbReference type="GO" id="GO:0003723">
    <property type="term" value="F:RNA binding"/>
    <property type="evidence" value="ECO:0007669"/>
    <property type="project" value="UniProtKB-UniRule"/>
</dbReference>
<keyword evidence="2 4" id="KW-0396">Initiation factor</keyword>
<dbReference type="InterPro" id="IPR016020">
    <property type="entry name" value="Transl_init_fac_sub12_N_euk"/>
</dbReference>
<dbReference type="EMBL" id="CP151511">
    <property type="protein sequence ID" value="WZN65128.1"/>
    <property type="molecule type" value="Genomic_DNA"/>
</dbReference>
<comment type="similarity">
    <text evidence="4">Belongs to the eIF-3 subunit K family.</text>
</comment>
<dbReference type="AlphaFoldDB" id="A0AAX4PGR1"/>
<comment type="function">
    <text evidence="4">Component of the eukaryotic translation initiation factor 3 (eIF-3) complex, which is involved in protein synthesis of a specialized repertoire of mRNAs and, together with other initiation factors, stimulates binding of mRNA and methionyl-tRNAi to the 40S ribosome. The eIF-3 complex specifically targets and initiates translation of a subset of mRNAs involved in cell proliferation.</text>
</comment>
<dbReference type="InterPro" id="IPR036388">
    <property type="entry name" value="WH-like_DNA-bd_sf"/>
</dbReference>
<dbReference type="PANTHER" id="PTHR13022:SF0">
    <property type="entry name" value="EUKARYOTIC TRANSLATION INITIATION FACTOR 3 SUBUNIT K"/>
    <property type="match status" value="1"/>
</dbReference>
<evidence type="ECO:0000259" key="5">
    <source>
        <dbReference type="PROSITE" id="PS50250"/>
    </source>
</evidence>
<dbReference type="InterPro" id="IPR036390">
    <property type="entry name" value="WH_DNA-bd_sf"/>
</dbReference>
<protein>
    <recommendedName>
        <fullName evidence="4">Eukaryotic translation initiation factor 3 subunit K</fullName>
        <shortName evidence="4">eIF3k</shortName>
    </recommendedName>
    <alternativeName>
        <fullName evidence="4">eIF-3 p25</fullName>
    </alternativeName>
</protein>
<dbReference type="InterPro" id="IPR000717">
    <property type="entry name" value="PCI_dom"/>
</dbReference>
<dbReference type="Pfam" id="PF10075">
    <property type="entry name" value="CSN8_PSD8_EIF3K"/>
    <property type="match status" value="1"/>
</dbReference>
<dbReference type="PROSITE" id="PS50250">
    <property type="entry name" value="PCI"/>
    <property type="match status" value="1"/>
</dbReference>
<dbReference type="GO" id="GO:0043022">
    <property type="term" value="F:ribosome binding"/>
    <property type="evidence" value="ECO:0007669"/>
    <property type="project" value="InterPro"/>
</dbReference>
<dbReference type="InterPro" id="IPR033464">
    <property type="entry name" value="CSN8_PSD8_EIF3K"/>
</dbReference>
<dbReference type="PANTHER" id="PTHR13022">
    <property type="entry name" value="EUKARYOTIC TRANSLATION INITIATION FACTOR 3 SUBUNIT 11"/>
    <property type="match status" value="1"/>
</dbReference>
<dbReference type="Gene3D" id="1.10.10.10">
    <property type="entry name" value="Winged helix-like DNA-binding domain superfamily/Winged helix DNA-binding domain"/>
    <property type="match status" value="1"/>
</dbReference>
<dbReference type="GO" id="GO:0001732">
    <property type="term" value="P:formation of cytoplasmic translation initiation complex"/>
    <property type="evidence" value="ECO:0007669"/>
    <property type="project" value="UniProtKB-UniRule"/>
</dbReference>
<dbReference type="GO" id="GO:0006446">
    <property type="term" value="P:regulation of translational initiation"/>
    <property type="evidence" value="ECO:0007669"/>
    <property type="project" value="InterPro"/>
</dbReference>
<accession>A0AAX4PGR1</accession>
<gene>
    <name evidence="6" type="ORF">HKI87_11g66850</name>
</gene>
<evidence type="ECO:0000256" key="2">
    <source>
        <dbReference type="ARBA" id="ARBA00022540"/>
    </source>
</evidence>
<keyword evidence="1 4" id="KW-0963">Cytoplasm</keyword>
<feature type="domain" description="PCI" evidence="5">
    <location>
        <begin position="30"/>
        <end position="195"/>
    </location>
</feature>
<reference evidence="6 7" key="1">
    <citation type="submission" date="2024-03" db="EMBL/GenBank/DDBJ databases">
        <title>Complete genome sequence of the green alga Chloropicon roscoffensis RCC1871.</title>
        <authorList>
            <person name="Lemieux C."/>
            <person name="Pombert J.-F."/>
            <person name="Otis C."/>
            <person name="Turmel M."/>
        </authorList>
    </citation>
    <scope>NUCLEOTIDE SEQUENCE [LARGE SCALE GENOMIC DNA]</scope>
    <source>
        <strain evidence="6 7">RCC1871</strain>
    </source>
</reference>
<keyword evidence="7" id="KW-1185">Reference proteome</keyword>
<keyword evidence="3 4" id="KW-0648">Protein biosynthesis</keyword>
<dbReference type="Gene3D" id="1.25.40.250">
    <property type="entry name" value="ARM repeat, domain 1"/>
    <property type="match status" value="1"/>
</dbReference>
<proteinExistence type="inferred from homology"/>
<dbReference type="GO" id="GO:0005852">
    <property type="term" value="C:eukaryotic translation initiation factor 3 complex"/>
    <property type="evidence" value="ECO:0007669"/>
    <property type="project" value="UniProtKB-UniRule"/>
</dbReference>
<dbReference type="SUPFAM" id="SSF46785">
    <property type="entry name" value="Winged helix' DNA-binding domain"/>
    <property type="match status" value="1"/>
</dbReference>
<comment type="subunit">
    <text evidence="4">Component of the eukaryotic translation initiation factor 3 (eIF-3) complex.</text>
</comment>
<evidence type="ECO:0000256" key="4">
    <source>
        <dbReference type="HAMAP-Rule" id="MF_03010"/>
    </source>
</evidence>
<comment type="subcellular location">
    <subcellularLocation>
        <location evidence="4">Cytoplasm</location>
    </subcellularLocation>
</comment>
<name>A0AAX4PGR1_9CHLO</name>
<dbReference type="GO" id="GO:0003743">
    <property type="term" value="F:translation initiation factor activity"/>
    <property type="evidence" value="ECO:0007669"/>
    <property type="project" value="UniProtKB-UniRule"/>
</dbReference>
<dbReference type="InterPro" id="IPR009374">
    <property type="entry name" value="eIF3k"/>
</dbReference>